<organism evidence="2 3">
    <name type="scientific">Trichoplax adhaerens</name>
    <name type="common">Trichoplax reptans</name>
    <dbReference type="NCBI Taxonomy" id="10228"/>
    <lineage>
        <taxon>Eukaryota</taxon>
        <taxon>Metazoa</taxon>
        <taxon>Placozoa</taxon>
        <taxon>Uniplacotomia</taxon>
        <taxon>Trichoplacea</taxon>
        <taxon>Trichoplacidae</taxon>
        <taxon>Trichoplax</taxon>
    </lineage>
</organism>
<dbReference type="GeneID" id="6759983"/>
<reference evidence="2 3" key="1">
    <citation type="journal article" date="2008" name="Nature">
        <title>The Trichoplax genome and the nature of placozoans.</title>
        <authorList>
            <person name="Srivastava M."/>
            <person name="Begovic E."/>
            <person name="Chapman J."/>
            <person name="Putnam N.H."/>
            <person name="Hellsten U."/>
            <person name="Kawashima T."/>
            <person name="Kuo A."/>
            <person name="Mitros T."/>
            <person name="Salamov A."/>
            <person name="Carpenter M.L."/>
            <person name="Signorovitch A.Y."/>
            <person name="Moreno M.A."/>
            <person name="Kamm K."/>
            <person name="Grimwood J."/>
            <person name="Schmutz J."/>
            <person name="Shapiro H."/>
            <person name="Grigoriev I.V."/>
            <person name="Buss L.W."/>
            <person name="Schierwater B."/>
            <person name="Dellaporta S.L."/>
            <person name="Rokhsar D.S."/>
        </authorList>
    </citation>
    <scope>NUCLEOTIDE SEQUENCE [LARGE SCALE GENOMIC DNA]</scope>
    <source>
        <strain evidence="2 3">Grell-BS-1999</strain>
    </source>
</reference>
<gene>
    <name evidence="2" type="ORF">TRIADDRAFT_62780</name>
</gene>
<feature type="region of interest" description="Disordered" evidence="1">
    <location>
        <begin position="116"/>
        <end position="139"/>
    </location>
</feature>
<keyword evidence="3" id="KW-1185">Reference proteome</keyword>
<dbReference type="AlphaFoldDB" id="B3SEV0"/>
<proteinExistence type="predicted"/>
<dbReference type="RefSeq" id="XP_002118769.1">
    <property type="nucleotide sequence ID" value="XM_002118733.1"/>
</dbReference>
<evidence type="ECO:0000313" key="3">
    <source>
        <dbReference type="Proteomes" id="UP000009022"/>
    </source>
</evidence>
<dbReference type="InParanoid" id="B3SEV0"/>
<dbReference type="EMBL" id="DS985656">
    <property type="protein sequence ID" value="EDV18745.1"/>
    <property type="molecule type" value="Genomic_DNA"/>
</dbReference>
<dbReference type="KEGG" id="tad:TRIADDRAFT_62780"/>
<dbReference type="Proteomes" id="UP000009022">
    <property type="component" value="Unassembled WGS sequence"/>
</dbReference>
<evidence type="ECO:0000313" key="2">
    <source>
        <dbReference type="EMBL" id="EDV18745.1"/>
    </source>
</evidence>
<protein>
    <submittedName>
        <fullName evidence="2">Uncharacterized protein</fullName>
    </submittedName>
</protein>
<dbReference type="CTD" id="6759983"/>
<name>B3SEV0_TRIAD</name>
<evidence type="ECO:0000256" key="1">
    <source>
        <dbReference type="SAM" id="MobiDB-lite"/>
    </source>
</evidence>
<sequence length="139" mass="16169">MTEATPRSSTIHANTDEEDRRFEEFENLSVDELKTVAKRLGINVGNSKPAILIRKIAKRNKKTPKGLSEEKFLNLIHMNQKGRLEKDEPSRNSLDNWSSRSSIWHRTKVIGGRKKLRYQGSQRTRSLMPGLPFLRKRQR</sequence>
<accession>B3SEV0</accession>
<dbReference type="HOGENOM" id="CLU_1847666_0_0_1"/>